<comment type="caution">
    <text evidence="1">The sequence shown here is derived from an EMBL/GenBank/DDBJ whole genome shotgun (WGS) entry which is preliminary data.</text>
</comment>
<gene>
    <name evidence="1" type="ORF">E2C01_098209</name>
</gene>
<dbReference type="Gene3D" id="1.25.40.20">
    <property type="entry name" value="Ankyrin repeat-containing domain"/>
    <property type="match status" value="1"/>
</dbReference>
<evidence type="ECO:0000313" key="1">
    <source>
        <dbReference type="EMBL" id="MPD02615.1"/>
    </source>
</evidence>
<dbReference type="SUPFAM" id="SSF48403">
    <property type="entry name" value="Ankyrin repeat"/>
    <property type="match status" value="1"/>
</dbReference>
<name>A0A5B7KDF9_PORTR</name>
<dbReference type="EMBL" id="VSRR010132283">
    <property type="protein sequence ID" value="MPD02615.1"/>
    <property type="molecule type" value="Genomic_DNA"/>
</dbReference>
<dbReference type="Proteomes" id="UP000324222">
    <property type="component" value="Unassembled WGS sequence"/>
</dbReference>
<dbReference type="OrthoDB" id="5406014at2759"/>
<keyword evidence="2" id="KW-1185">Reference proteome</keyword>
<proteinExistence type="predicted"/>
<dbReference type="AlphaFoldDB" id="A0A5B7KDF9"/>
<evidence type="ECO:0000313" key="2">
    <source>
        <dbReference type="Proteomes" id="UP000324222"/>
    </source>
</evidence>
<organism evidence="1 2">
    <name type="scientific">Portunus trituberculatus</name>
    <name type="common">Swimming crab</name>
    <name type="synonym">Neptunus trituberculatus</name>
    <dbReference type="NCBI Taxonomy" id="210409"/>
    <lineage>
        <taxon>Eukaryota</taxon>
        <taxon>Metazoa</taxon>
        <taxon>Ecdysozoa</taxon>
        <taxon>Arthropoda</taxon>
        <taxon>Crustacea</taxon>
        <taxon>Multicrustacea</taxon>
        <taxon>Malacostraca</taxon>
        <taxon>Eumalacostraca</taxon>
        <taxon>Eucarida</taxon>
        <taxon>Decapoda</taxon>
        <taxon>Pleocyemata</taxon>
        <taxon>Brachyura</taxon>
        <taxon>Eubrachyura</taxon>
        <taxon>Portunoidea</taxon>
        <taxon>Portunidae</taxon>
        <taxon>Portuninae</taxon>
        <taxon>Portunus</taxon>
    </lineage>
</organism>
<protein>
    <submittedName>
        <fullName evidence="1">Uncharacterized protein</fullName>
    </submittedName>
</protein>
<sequence>MSVIKEGEMLCEYVHAEVEAPLGRGGGNQECVQLLVAAGANIELEDVKGQTPLFVATSQRKPIIMKVWTYVFSYSSVFNKIILPE</sequence>
<accession>A0A5B7KDF9</accession>
<dbReference type="InterPro" id="IPR036770">
    <property type="entry name" value="Ankyrin_rpt-contain_sf"/>
</dbReference>
<reference evidence="1 2" key="1">
    <citation type="submission" date="2019-05" db="EMBL/GenBank/DDBJ databases">
        <title>Another draft genome of Portunus trituberculatus and its Hox gene families provides insights of decapod evolution.</title>
        <authorList>
            <person name="Jeong J.-H."/>
            <person name="Song I."/>
            <person name="Kim S."/>
            <person name="Choi T."/>
            <person name="Kim D."/>
            <person name="Ryu S."/>
            <person name="Kim W."/>
        </authorList>
    </citation>
    <scope>NUCLEOTIDE SEQUENCE [LARGE SCALE GENOMIC DNA]</scope>
    <source>
        <tissue evidence="1">Muscle</tissue>
    </source>
</reference>